<dbReference type="Proteomes" id="UP000002640">
    <property type="component" value="Unassembled WGS sequence"/>
</dbReference>
<evidence type="ECO:0000256" key="1">
    <source>
        <dbReference type="SAM" id="SignalP"/>
    </source>
</evidence>
<dbReference type="RefSeq" id="XP_009528708.1">
    <property type="nucleotide sequence ID" value="XM_009530413.1"/>
</dbReference>
<dbReference type="AlphaFoldDB" id="G4ZLR6"/>
<reference evidence="2 3" key="1">
    <citation type="journal article" date="2006" name="Science">
        <title>Phytophthora genome sequences uncover evolutionary origins and mechanisms of pathogenesis.</title>
        <authorList>
            <person name="Tyler B.M."/>
            <person name="Tripathy S."/>
            <person name="Zhang X."/>
            <person name="Dehal P."/>
            <person name="Jiang R.H."/>
            <person name="Aerts A."/>
            <person name="Arredondo F.D."/>
            <person name="Baxter L."/>
            <person name="Bensasson D."/>
            <person name="Beynon J.L."/>
            <person name="Chapman J."/>
            <person name="Damasceno C.M."/>
            <person name="Dorrance A.E."/>
            <person name="Dou D."/>
            <person name="Dickerman A.W."/>
            <person name="Dubchak I.L."/>
            <person name="Garbelotto M."/>
            <person name="Gijzen M."/>
            <person name="Gordon S.G."/>
            <person name="Govers F."/>
            <person name="Grunwald N.J."/>
            <person name="Huang W."/>
            <person name="Ivors K.L."/>
            <person name="Jones R.W."/>
            <person name="Kamoun S."/>
            <person name="Krampis K."/>
            <person name="Lamour K.H."/>
            <person name="Lee M.K."/>
            <person name="McDonald W.H."/>
            <person name="Medina M."/>
            <person name="Meijer H.J."/>
            <person name="Nordberg E.K."/>
            <person name="Maclean D.J."/>
            <person name="Ospina-Giraldo M.D."/>
            <person name="Morris P.F."/>
            <person name="Phuntumart V."/>
            <person name="Putnam N.H."/>
            <person name="Rash S."/>
            <person name="Rose J.K."/>
            <person name="Sakihama Y."/>
            <person name="Salamov A.A."/>
            <person name="Savidor A."/>
            <person name="Scheuring C.F."/>
            <person name="Smith B.M."/>
            <person name="Sobral B.W."/>
            <person name="Terry A."/>
            <person name="Torto-Alalibo T.A."/>
            <person name="Win J."/>
            <person name="Xu Z."/>
            <person name="Zhang H."/>
            <person name="Grigoriev I.V."/>
            <person name="Rokhsar D.S."/>
            <person name="Boore J.L."/>
        </authorList>
    </citation>
    <scope>NUCLEOTIDE SEQUENCE [LARGE SCALE GENOMIC DNA]</scope>
    <source>
        <strain evidence="2 3">P6497</strain>
    </source>
</reference>
<dbReference type="KEGG" id="psoj:PHYSODRAFT_505735"/>
<feature type="chain" id="PRO_5003472337" evidence="1">
    <location>
        <begin position="32"/>
        <end position="292"/>
    </location>
</feature>
<organism evidence="2 3">
    <name type="scientific">Phytophthora sojae (strain P6497)</name>
    <name type="common">Soybean stem and root rot agent</name>
    <name type="synonym">Phytophthora megasperma f. sp. glycines</name>
    <dbReference type="NCBI Taxonomy" id="1094619"/>
    <lineage>
        <taxon>Eukaryota</taxon>
        <taxon>Sar</taxon>
        <taxon>Stramenopiles</taxon>
        <taxon>Oomycota</taxon>
        <taxon>Peronosporomycetes</taxon>
        <taxon>Peronosporales</taxon>
        <taxon>Peronosporaceae</taxon>
        <taxon>Phytophthora</taxon>
    </lineage>
</organism>
<evidence type="ECO:0000313" key="2">
    <source>
        <dbReference type="EMBL" id="EGZ14959.1"/>
    </source>
</evidence>
<dbReference type="InParanoid" id="G4ZLR6"/>
<dbReference type="OMA" id="CRANEPG"/>
<feature type="non-terminal residue" evidence="2">
    <location>
        <position position="292"/>
    </location>
</feature>
<keyword evidence="3" id="KW-1185">Reference proteome</keyword>
<proteinExistence type="predicted"/>
<accession>G4ZLR6</accession>
<gene>
    <name evidence="2" type="ORF">PHYSODRAFT_505735</name>
</gene>
<dbReference type="GeneID" id="20658523"/>
<protein>
    <submittedName>
        <fullName evidence="2">Uncharacterized protein</fullName>
    </submittedName>
</protein>
<sequence length="292" mass="31178">MPPSRCGRLSLRFKVAANLVLFGDLSRLVAGDTAGTTRPATFLDYVFASTELATALGSQALAGSQLFAATLIPYVFRYMNVDTFPAGNPALPGAVADTATLLAAVSNDAMNALRRKRQQFQYDPERYAASIPTDVTYPSSATLSSMDLSGVFTTTVFWSNTLTQDFWLESAESTDSVAWNLFPSTAFFLDDSTSSSSLPAAPIVRVGNTSSSAVSPSNVVVRHQSRLLRNGATDNVSKLLLYLEFGVADVTEKAADGCAHCLQLLEWCTNDATCAALKTCVLSAIQTPITQL</sequence>
<evidence type="ECO:0000313" key="3">
    <source>
        <dbReference type="Proteomes" id="UP000002640"/>
    </source>
</evidence>
<feature type="signal peptide" evidence="1">
    <location>
        <begin position="1"/>
        <end position="31"/>
    </location>
</feature>
<dbReference type="EMBL" id="JH159155">
    <property type="protein sequence ID" value="EGZ14959.1"/>
    <property type="molecule type" value="Genomic_DNA"/>
</dbReference>
<name>G4ZLR6_PHYSP</name>
<keyword evidence="1" id="KW-0732">Signal</keyword>